<feature type="non-terminal residue" evidence="1">
    <location>
        <position position="1"/>
    </location>
</feature>
<proteinExistence type="predicted"/>
<accession>A0A383EEV8</accession>
<organism evidence="1">
    <name type="scientific">marine metagenome</name>
    <dbReference type="NCBI Taxonomy" id="408172"/>
    <lineage>
        <taxon>unclassified sequences</taxon>
        <taxon>metagenomes</taxon>
        <taxon>ecological metagenomes</taxon>
    </lineage>
</organism>
<dbReference type="AlphaFoldDB" id="A0A383EEV8"/>
<protein>
    <submittedName>
        <fullName evidence="1">Uncharacterized protein</fullName>
    </submittedName>
</protein>
<name>A0A383EEV8_9ZZZZ</name>
<reference evidence="1" key="1">
    <citation type="submission" date="2018-05" db="EMBL/GenBank/DDBJ databases">
        <authorList>
            <person name="Lanie J.A."/>
            <person name="Ng W.-L."/>
            <person name="Kazmierczak K.M."/>
            <person name="Andrzejewski T.M."/>
            <person name="Davidsen T.M."/>
            <person name="Wayne K.J."/>
            <person name="Tettelin H."/>
            <person name="Glass J.I."/>
            <person name="Rusch D."/>
            <person name="Podicherti R."/>
            <person name="Tsui H.-C.T."/>
            <person name="Winkler M.E."/>
        </authorList>
    </citation>
    <scope>NUCLEOTIDE SEQUENCE</scope>
</reference>
<evidence type="ECO:0000313" key="1">
    <source>
        <dbReference type="EMBL" id="SVE54628.1"/>
    </source>
</evidence>
<sequence length="63" mass="7561">KNDKINDFLDKESSLNKKDVWNKLNKTTKIKLLYEYSECYGEQHKLNNVQLTYNNNSKLSKMF</sequence>
<dbReference type="EMBL" id="UINC01224841">
    <property type="protein sequence ID" value="SVE54628.1"/>
    <property type="molecule type" value="Genomic_DNA"/>
</dbReference>
<gene>
    <name evidence="1" type="ORF">METZ01_LOCUS507482</name>
</gene>